<accession>A0AAE3AWQ5</accession>
<proteinExistence type="predicted"/>
<reference evidence="2 3" key="1">
    <citation type="submission" date="2021-10" db="EMBL/GenBank/DDBJ databases">
        <title>Anaerobic single-cell dispensing facilitates the cultivation of human gut bacteria.</title>
        <authorList>
            <person name="Afrizal A."/>
        </authorList>
    </citation>
    <scope>NUCLEOTIDE SEQUENCE [LARGE SCALE GENOMIC DNA]</scope>
    <source>
        <strain evidence="2 3">CLA-AA-H244</strain>
    </source>
</reference>
<dbReference type="RefSeq" id="WP_117960277.1">
    <property type="nucleotide sequence ID" value="NZ_JBBNGF010000014.1"/>
</dbReference>
<protein>
    <submittedName>
        <fullName evidence="2">YlmC/YmxH family sporulation protein</fullName>
    </submittedName>
</protein>
<dbReference type="InterPro" id="IPR027275">
    <property type="entry name" value="PRC-brl_dom"/>
</dbReference>
<dbReference type="Pfam" id="PF05239">
    <property type="entry name" value="PRC"/>
    <property type="match status" value="1"/>
</dbReference>
<evidence type="ECO:0000313" key="2">
    <source>
        <dbReference type="EMBL" id="MCC2166970.1"/>
    </source>
</evidence>
<dbReference type="PANTHER" id="PTHR40061">
    <property type="entry name" value="SPORULATION PROTEIN YLMC-RELATED"/>
    <property type="match status" value="1"/>
</dbReference>
<gene>
    <name evidence="2" type="ORF">LKD45_04550</name>
</gene>
<keyword evidence="3" id="KW-1185">Reference proteome</keyword>
<evidence type="ECO:0000313" key="3">
    <source>
        <dbReference type="Proteomes" id="UP001199355"/>
    </source>
</evidence>
<dbReference type="InterPro" id="IPR011033">
    <property type="entry name" value="PRC_barrel-like_sf"/>
</dbReference>
<dbReference type="EMBL" id="JAJEQF010000007">
    <property type="protein sequence ID" value="MCC2166970.1"/>
    <property type="molecule type" value="Genomic_DNA"/>
</dbReference>
<dbReference type="NCBIfam" id="TIGR02888">
    <property type="entry name" value="spore_YlmC_YmxH"/>
    <property type="match status" value="1"/>
</dbReference>
<dbReference type="AlphaFoldDB" id="A0AAE3AWQ5"/>
<dbReference type="Gene3D" id="2.30.30.240">
    <property type="entry name" value="PRC-barrel domain"/>
    <property type="match status" value="1"/>
</dbReference>
<comment type="caution">
    <text evidence="2">The sequence shown here is derived from an EMBL/GenBank/DDBJ whole genome shotgun (WGS) entry which is preliminary data.</text>
</comment>
<dbReference type="PANTHER" id="PTHR40061:SF1">
    <property type="entry name" value="SPORULATION PROTEIN YLMC-RELATED"/>
    <property type="match status" value="1"/>
</dbReference>
<dbReference type="Proteomes" id="UP001199355">
    <property type="component" value="Unassembled WGS sequence"/>
</dbReference>
<dbReference type="SUPFAM" id="SSF50346">
    <property type="entry name" value="PRC-barrel domain"/>
    <property type="match status" value="1"/>
</dbReference>
<sequence>MLFSELKSKEVVNLRDCRKMGHVTDFEFDECSGVIQKIIVPGIGGKNWKCLFGCDTEYAIAYQDIKQIGPDVIMVDVP</sequence>
<evidence type="ECO:0000259" key="1">
    <source>
        <dbReference type="Pfam" id="PF05239"/>
    </source>
</evidence>
<organism evidence="2 3">
    <name type="scientific">Gallintestinimicrobium propionicum</name>
    <dbReference type="NCBI Taxonomy" id="2981770"/>
    <lineage>
        <taxon>Bacteria</taxon>
        <taxon>Bacillati</taxon>
        <taxon>Bacillota</taxon>
        <taxon>Clostridia</taxon>
        <taxon>Lachnospirales</taxon>
        <taxon>Lachnospiraceae</taxon>
        <taxon>Gallintestinimicrobium</taxon>
    </lineage>
</organism>
<dbReference type="InterPro" id="IPR014238">
    <property type="entry name" value="Spore_YlmC/YmxH"/>
</dbReference>
<name>A0AAE3AWQ5_9FIRM</name>
<feature type="domain" description="PRC-barrel" evidence="1">
    <location>
        <begin position="3"/>
        <end position="78"/>
    </location>
</feature>